<dbReference type="Proteomes" id="UP000095767">
    <property type="component" value="Unassembled WGS sequence"/>
</dbReference>
<accession>A0A1E5UI75</accession>
<evidence type="ECO:0000313" key="3">
    <source>
        <dbReference type="Proteomes" id="UP000095767"/>
    </source>
</evidence>
<sequence length="93" mass="10022">MEMTRKAMASGLLVTLLLVGSGLAPSVLGSGDCWVDDRVHYVMCLKTAICRNTCQLHGYVDGRCQWGFPNLVPFCQCLRFGPGCPPRATGASD</sequence>
<gene>
    <name evidence="2" type="ORF">BAE44_0026407</name>
</gene>
<dbReference type="OrthoDB" id="678962at2759"/>
<comment type="caution">
    <text evidence="2">The sequence shown here is derived from an EMBL/GenBank/DDBJ whole genome shotgun (WGS) entry which is preliminary data.</text>
</comment>
<name>A0A1E5UI75_9POAL</name>
<evidence type="ECO:0000256" key="1">
    <source>
        <dbReference type="SAM" id="SignalP"/>
    </source>
</evidence>
<feature type="signal peptide" evidence="1">
    <location>
        <begin position="1"/>
        <end position="29"/>
    </location>
</feature>
<dbReference type="AlphaFoldDB" id="A0A1E5UI75"/>
<keyword evidence="3" id="KW-1185">Reference proteome</keyword>
<feature type="chain" id="PRO_5009187010" description="Knottin scorpion toxin-like domain-containing protein" evidence="1">
    <location>
        <begin position="30"/>
        <end position="93"/>
    </location>
</feature>
<proteinExistence type="predicted"/>
<reference evidence="2 3" key="1">
    <citation type="submission" date="2016-09" db="EMBL/GenBank/DDBJ databases">
        <title>The draft genome of Dichanthelium oligosanthes: A C3 panicoid grass species.</title>
        <authorList>
            <person name="Studer A.J."/>
            <person name="Schnable J.C."/>
            <person name="Brutnell T.P."/>
        </authorList>
    </citation>
    <scope>NUCLEOTIDE SEQUENCE [LARGE SCALE GENOMIC DNA]</scope>
    <source>
        <strain evidence="3">cv. Kellogg 1175</strain>
        <tissue evidence="2">Leaf</tissue>
    </source>
</reference>
<evidence type="ECO:0008006" key="4">
    <source>
        <dbReference type="Google" id="ProtNLM"/>
    </source>
</evidence>
<protein>
    <recommendedName>
        <fullName evidence="4">Knottin scorpion toxin-like domain-containing protein</fullName>
    </recommendedName>
</protein>
<keyword evidence="1" id="KW-0732">Signal</keyword>
<dbReference type="EMBL" id="LWDX02076728">
    <property type="protein sequence ID" value="OEL12576.1"/>
    <property type="molecule type" value="Genomic_DNA"/>
</dbReference>
<organism evidence="2 3">
    <name type="scientific">Dichanthelium oligosanthes</name>
    <dbReference type="NCBI Taxonomy" id="888268"/>
    <lineage>
        <taxon>Eukaryota</taxon>
        <taxon>Viridiplantae</taxon>
        <taxon>Streptophyta</taxon>
        <taxon>Embryophyta</taxon>
        <taxon>Tracheophyta</taxon>
        <taxon>Spermatophyta</taxon>
        <taxon>Magnoliopsida</taxon>
        <taxon>Liliopsida</taxon>
        <taxon>Poales</taxon>
        <taxon>Poaceae</taxon>
        <taxon>PACMAD clade</taxon>
        <taxon>Panicoideae</taxon>
        <taxon>Panicodae</taxon>
        <taxon>Paniceae</taxon>
        <taxon>Dichantheliinae</taxon>
        <taxon>Dichanthelium</taxon>
    </lineage>
</organism>
<evidence type="ECO:0000313" key="2">
    <source>
        <dbReference type="EMBL" id="OEL12576.1"/>
    </source>
</evidence>